<keyword evidence="1" id="KW-1133">Transmembrane helix</keyword>
<sequence length="273" mass="28305">MQPLPPARAGGRRAGQSARFEQQVRSDLLQRRWLRVHVCCIAMLTLAVCWGLSALLMHAGVQALALRHALALLGAYAAYLGLMHLWARWMLARDNHLHPADAVDALSGIADLTTAKARPSCASGLPEAGGGDFAGAGANGHWEGAADGVSSARRVAGGLADAADLDETAVVVVPVAVVVGAALLLATALGFAVFGLFGIDILLGVAVEIAFASAGGALALQARREGWLMHVVRRTAGPMAVVLLATVAAGLLIGHWLPEARSLPHAWQLITGR</sequence>
<evidence type="ECO:0000313" key="3">
    <source>
        <dbReference type="Proteomes" id="UP001056201"/>
    </source>
</evidence>
<reference evidence="2" key="1">
    <citation type="submission" date="2022-05" db="EMBL/GenBank/DDBJ databases">
        <title>An RpoN-dependent PEP-CTERM gene is involved in floc formation of an Aquincola tertiaricarbonis strain.</title>
        <authorList>
            <person name="Qiu D."/>
            <person name="Xia M."/>
        </authorList>
    </citation>
    <scope>NUCLEOTIDE SEQUENCE</scope>
    <source>
        <strain evidence="2">RN12</strain>
    </source>
</reference>
<feature type="transmembrane region" description="Helical" evidence="1">
    <location>
        <begin position="201"/>
        <end position="220"/>
    </location>
</feature>
<feature type="transmembrane region" description="Helical" evidence="1">
    <location>
        <begin position="33"/>
        <end position="57"/>
    </location>
</feature>
<accession>A0ABY4SAS1</accession>
<evidence type="ECO:0000313" key="2">
    <source>
        <dbReference type="EMBL" id="URI09182.1"/>
    </source>
</evidence>
<dbReference type="Proteomes" id="UP001056201">
    <property type="component" value="Chromosome 2"/>
</dbReference>
<proteinExistence type="predicted"/>
<evidence type="ECO:0000256" key="1">
    <source>
        <dbReference type="SAM" id="Phobius"/>
    </source>
</evidence>
<name>A0ABY4SAS1_AQUTE</name>
<keyword evidence="3" id="KW-1185">Reference proteome</keyword>
<dbReference type="EMBL" id="CP097636">
    <property type="protein sequence ID" value="URI09182.1"/>
    <property type="molecule type" value="Genomic_DNA"/>
</dbReference>
<gene>
    <name evidence="2" type="ORF">MW290_26825</name>
</gene>
<protein>
    <recommendedName>
        <fullName evidence="4">Transmembrane protein</fullName>
    </recommendedName>
</protein>
<feature type="transmembrane region" description="Helical" evidence="1">
    <location>
        <begin position="69"/>
        <end position="87"/>
    </location>
</feature>
<keyword evidence="1" id="KW-0812">Transmembrane</keyword>
<evidence type="ECO:0008006" key="4">
    <source>
        <dbReference type="Google" id="ProtNLM"/>
    </source>
</evidence>
<feature type="transmembrane region" description="Helical" evidence="1">
    <location>
        <begin position="240"/>
        <end position="257"/>
    </location>
</feature>
<feature type="transmembrane region" description="Helical" evidence="1">
    <location>
        <begin position="169"/>
        <end position="195"/>
    </location>
</feature>
<organism evidence="2 3">
    <name type="scientific">Aquincola tertiaricarbonis</name>
    <dbReference type="NCBI Taxonomy" id="391953"/>
    <lineage>
        <taxon>Bacteria</taxon>
        <taxon>Pseudomonadati</taxon>
        <taxon>Pseudomonadota</taxon>
        <taxon>Betaproteobacteria</taxon>
        <taxon>Burkholderiales</taxon>
        <taxon>Sphaerotilaceae</taxon>
        <taxon>Aquincola</taxon>
    </lineage>
</organism>
<dbReference type="RefSeq" id="WP_250197415.1">
    <property type="nucleotide sequence ID" value="NZ_CP097636.1"/>
</dbReference>
<keyword evidence="1" id="KW-0472">Membrane</keyword>